<dbReference type="Proteomes" id="UP000661077">
    <property type="component" value="Unassembled WGS sequence"/>
</dbReference>
<evidence type="ECO:0000313" key="1">
    <source>
        <dbReference type="EMBL" id="MBM0108327.1"/>
    </source>
</evidence>
<sequence length="255" mass="28014">MNIASVRLVHTAAMIAGLAAASGLRAEPNRAEELEQLRINTGYIIEAGEFEVNIVPSHFDYADQRQQDVEAELEYAITDRLMVEIEVPYRWLSLDGPDQDSDGARNIELGAKWLMAEGESHAASIGVGVALPAGHDRPDIASDLWGVDVSIPLTYRFPNQPMSLHVEFGAEWREQQGLEEQMINVAVERRPEGSNVTVQLGSNFIREDGDLEAYLIPAFEIAATPVPFQFGLGVAAGLTSDSADWGLLMDFEVEF</sequence>
<accession>A0ABS1X539</accession>
<dbReference type="RefSeq" id="WP_203170495.1">
    <property type="nucleotide sequence ID" value="NZ_JAEVLS010000008.1"/>
</dbReference>
<gene>
    <name evidence="1" type="ORF">JM946_26650</name>
</gene>
<evidence type="ECO:0000313" key="2">
    <source>
        <dbReference type="Proteomes" id="UP000661077"/>
    </source>
</evidence>
<organism evidence="1 2">
    <name type="scientific">Steroidobacter gossypii</name>
    <dbReference type="NCBI Taxonomy" id="2805490"/>
    <lineage>
        <taxon>Bacteria</taxon>
        <taxon>Pseudomonadati</taxon>
        <taxon>Pseudomonadota</taxon>
        <taxon>Gammaproteobacteria</taxon>
        <taxon>Steroidobacterales</taxon>
        <taxon>Steroidobacteraceae</taxon>
        <taxon>Steroidobacter</taxon>
    </lineage>
</organism>
<protein>
    <recommendedName>
        <fullName evidence="3">Transporter</fullName>
    </recommendedName>
</protein>
<dbReference type="EMBL" id="JAEVLS010000008">
    <property type="protein sequence ID" value="MBM0108327.1"/>
    <property type="molecule type" value="Genomic_DNA"/>
</dbReference>
<name>A0ABS1X539_9GAMM</name>
<comment type="caution">
    <text evidence="1">The sequence shown here is derived from an EMBL/GenBank/DDBJ whole genome shotgun (WGS) entry which is preliminary data.</text>
</comment>
<reference evidence="1 2" key="1">
    <citation type="journal article" date="2021" name="Int. J. Syst. Evol. Microbiol.">
        <title>Steroidobacter gossypii sp. nov., isolated from soil of cotton cropping field.</title>
        <authorList>
            <person name="Huang R."/>
            <person name="Yang S."/>
            <person name="Zhen C."/>
            <person name="Liu W."/>
        </authorList>
    </citation>
    <scope>NUCLEOTIDE SEQUENCE [LARGE SCALE GENOMIC DNA]</scope>
    <source>
        <strain evidence="1 2">S1-65</strain>
    </source>
</reference>
<proteinExistence type="predicted"/>
<keyword evidence="2" id="KW-1185">Reference proteome</keyword>
<evidence type="ECO:0008006" key="3">
    <source>
        <dbReference type="Google" id="ProtNLM"/>
    </source>
</evidence>